<reference evidence="2" key="1">
    <citation type="submission" date="2022-10" db="EMBL/GenBank/DDBJ databases">
        <authorList>
            <person name="Chen Y."/>
            <person name="Dougan E. K."/>
            <person name="Chan C."/>
            <person name="Rhodes N."/>
            <person name="Thang M."/>
        </authorList>
    </citation>
    <scope>NUCLEOTIDE SEQUENCE</scope>
</reference>
<keyword evidence="4" id="KW-1185">Reference proteome</keyword>
<protein>
    <submittedName>
        <fullName evidence="3">Glycosyltransferase family 25 protein</fullName>
    </submittedName>
</protein>
<name>A0A9P1FTS4_9DINO</name>
<evidence type="ECO:0000313" key="4">
    <source>
        <dbReference type="Proteomes" id="UP001152797"/>
    </source>
</evidence>
<dbReference type="AlphaFoldDB" id="A0A9P1FTS4"/>
<evidence type="ECO:0000313" key="3">
    <source>
        <dbReference type="EMBL" id="CAL4776611.1"/>
    </source>
</evidence>
<dbReference type="EMBL" id="CAMXCT010001354">
    <property type="protein sequence ID" value="CAI3989299.1"/>
    <property type="molecule type" value="Genomic_DNA"/>
</dbReference>
<gene>
    <name evidence="2" type="ORF">C1SCF055_LOCUS16385</name>
</gene>
<dbReference type="EMBL" id="CAMXCT020001354">
    <property type="protein sequence ID" value="CAL1142674.1"/>
    <property type="molecule type" value="Genomic_DNA"/>
</dbReference>
<comment type="caution">
    <text evidence="2">The sequence shown here is derived from an EMBL/GenBank/DDBJ whole genome shotgun (WGS) entry which is preliminary data.</text>
</comment>
<accession>A0A9P1FTS4</accession>
<feature type="non-terminal residue" evidence="2">
    <location>
        <position position="108"/>
    </location>
</feature>
<sequence length="108" mass="12384">MRCFLREVGQSWTTAANWHYVTRTFKGGKKCGYKVKELQLTTGERGCAASHVMVWQRCCAWRKPVLVLEDDARPTGTFAKTLSKALKEVRRSSPHVLWLGYVQAAPWR</sequence>
<evidence type="ECO:0000313" key="2">
    <source>
        <dbReference type="EMBL" id="CAI3989299.1"/>
    </source>
</evidence>
<proteinExistence type="predicted"/>
<dbReference type="Proteomes" id="UP001152797">
    <property type="component" value="Unassembled WGS sequence"/>
</dbReference>
<dbReference type="InterPro" id="IPR002654">
    <property type="entry name" value="Glyco_trans_25"/>
</dbReference>
<feature type="domain" description="Glycosyl transferase family 25" evidence="1">
    <location>
        <begin position="33"/>
        <end position="102"/>
    </location>
</feature>
<evidence type="ECO:0000259" key="1">
    <source>
        <dbReference type="Pfam" id="PF01755"/>
    </source>
</evidence>
<dbReference type="EMBL" id="CAMXCT030001354">
    <property type="protein sequence ID" value="CAL4776611.1"/>
    <property type="molecule type" value="Genomic_DNA"/>
</dbReference>
<dbReference type="OrthoDB" id="433738at2759"/>
<dbReference type="Pfam" id="PF01755">
    <property type="entry name" value="Glyco_transf_25"/>
    <property type="match status" value="1"/>
</dbReference>
<reference evidence="3 4" key="2">
    <citation type="submission" date="2024-05" db="EMBL/GenBank/DDBJ databases">
        <authorList>
            <person name="Chen Y."/>
            <person name="Shah S."/>
            <person name="Dougan E. K."/>
            <person name="Thang M."/>
            <person name="Chan C."/>
        </authorList>
    </citation>
    <scope>NUCLEOTIDE SEQUENCE [LARGE SCALE GENOMIC DNA]</scope>
</reference>
<organism evidence="2">
    <name type="scientific">Cladocopium goreaui</name>
    <dbReference type="NCBI Taxonomy" id="2562237"/>
    <lineage>
        <taxon>Eukaryota</taxon>
        <taxon>Sar</taxon>
        <taxon>Alveolata</taxon>
        <taxon>Dinophyceae</taxon>
        <taxon>Suessiales</taxon>
        <taxon>Symbiodiniaceae</taxon>
        <taxon>Cladocopium</taxon>
    </lineage>
</organism>